<protein>
    <submittedName>
        <fullName evidence="2">Uncharacterized protein</fullName>
    </submittedName>
</protein>
<sequence length="307" mass="34266">MFGLDGLFGFASSQLDITALLNQTTPLFPPSNTPRFDNPSPNGGNWFDLVEPSHTTNSSSPQPNHPTISPKQAINKPSFQSATDLYGPPECEFARIALKSIPSLANCRHVDELFDAFILQSNSRDKELIKKYGLKTMGLRGKILDACSVMDRQKVIELIVIFLERNKNHVLYRNSMFEEAAKSSNGASSSSTVNGGSTSNNTMKVDIPQESKRFRNALVSIPSLSTMEASALVDELCHAIWSRNVRGQGKEKLLKIFTIGKKLEKLCISVQDRTKYSLVNETFREANKKRMDELFEEVEAEEQNQSQ</sequence>
<reference evidence="2 3" key="1">
    <citation type="submission" date="2016-07" db="EMBL/GenBank/DDBJ databases">
        <title>Pervasive Adenine N6-methylation of Active Genes in Fungi.</title>
        <authorList>
            <consortium name="DOE Joint Genome Institute"/>
            <person name="Mondo S.J."/>
            <person name="Dannebaum R.O."/>
            <person name="Kuo R.C."/>
            <person name="Labutti K."/>
            <person name="Haridas S."/>
            <person name="Kuo A."/>
            <person name="Salamov A."/>
            <person name="Ahrendt S.R."/>
            <person name="Lipzen A."/>
            <person name="Sullivan W."/>
            <person name="Andreopoulos W.B."/>
            <person name="Clum A."/>
            <person name="Lindquist E."/>
            <person name="Daum C."/>
            <person name="Ramamoorthy G.K."/>
            <person name="Gryganskyi A."/>
            <person name="Culley D."/>
            <person name="Magnuson J.K."/>
            <person name="James T.Y."/>
            <person name="O'Malley M.A."/>
            <person name="Stajich J.E."/>
            <person name="Spatafora J.W."/>
            <person name="Visel A."/>
            <person name="Grigoriev I.V."/>
        </authorList>
    </citation>
    <scope>NUCLEOTIDE SEQUENCE [LARGE SCALE GENOMIC DNA]</scope>
    <source>
        <strain evidence="2 3">JEL800</strain>
    </source>
</reference>
<evidence type="ECO:0000256" key="1">
    <source>
        <dbReference type="SAM" id="MobiDB-lite"/>
    </source>
</evidence>
<feature type="region of interest" description="Disordered" evidence="1">
    <location>
        <begin position="28"/>
        <end position="74"/>
    </location>
</feature>
<dbReference type="AlphaFoldDB" id="A0A1Y2B754"/>
<feature type="compositionally biased region" description="Polar residues" evidence="1">
    <location>
        <begin position="53"/>
        <end position="74"/>
    </location>
</feature>
<evidence type="ECO:0000313" key="3">
    <source>
        <dbReference type="Proteomes" id="UP000193642"/>
    </source>
</evidence>
<dbReference type="OrthoDB" id="2156895at2759"/>
<dbReference type="Proteomes" id="UP000193642">
    <property type="component" value="Unassembled WGS sequence"/>
</dbReference>
<evidence type="ECO:0000313" key="2">
    <source>
        <dbReference type="EMBL" id="ORY30669.1"/>
    </source>
</evidence>
<keyword evidence="3" id="KW-1185">Reference proteome</keyword>
<feature type="compositionally biased region" description="Polar residues" evidence="1">
    <location>
        <begin position="33"/>
        <end position="43"/>
    </location>
</feature>
<gene>
    <name evidence="2" type="ORF">BCR33DRAFT_724211</name>
</gene>
<feature type="region of interest" description="Disordered" evidence="1">
    <location>
        <begin position="183"/>
        <end position="206"/>
    </location>
</feature>
<proteinExistence type="predicted"/>
<feature type="compositionally biased region" description="Low complexity" evidence="1">
    <location>
        <begin position="183"/>
        <end position="202"/>
    </location>
</feature>
<name>A0A1Y2B754_9FUNG</name>
<comment type="caution">
    <text evidence="2">The sequence shown here is derived from an EMBL/GenBank/DDBJ whole genome shotgun (WGS) entry which is preliminary data.</text>
</comment>
<accession>A0A1Y2B754</accession>
<dbReference type="EMBL" id="MCGO01000081">
    <property type="protein sequence ID" value="ORY30669.1"/>
    <property type="molecule type" value="Genomic_DNA"/>
</dbReference>
<organism evidence="2 3">
    <name type="scientific">Rhizoclosmatium globosum</name>
    <dbReference type="NCBI Taxonomy" id="329046"/>
    <lineage>
        <taxon>Eukaryota</taxon>
        <taxon>Fungi</taxon>
        <taxon>Fungi incertae sedis</taxon>
        <taxon>Chytridiomycota</taxon>
        <taxon>Chytridiomycota incertae sedis</taxon>
        <taxon>Chytridiomycetes</taxon>
        <taxon>Chytridiales</taxon>
        <taxon>Chytriomycetaceae</taxon>
        <taxon>Rhizoclosmatium</taxon>
    </lineage>
</organism>